<dbReference type="Gene3D" id="2.50.20.10">
    <property type="entry name" value="Lipoprotein localisation LolA/LolB/LppX"/>
    <property type="match status" value="1"/>
</dbReference>
<dbReference type="GO" id="GO:0009279">
    <property type="term" value="C:cell outer membrane"/>
    <property type="evidence" value="ECO:0007669"/>
    <property type="project" value="UniProtKB-SubCell"/>
</dbReference>
<evidence type="ECO:0000256" key="5">
    <source>
        <dbReference type="ARBA" id="ARBA00022448"/>
    </source>
</evidence>
<dbReference type="GO" id="GO:0015031">
    <property type="term" value="P:protein transport"/>
    <property type="evidence" value="ECO:0007669"/>
    <property type="project" value="UniProtKB-KW"/>
</dbReference>
<dbReference type="Pfam" id="PF03550">
    <property type="entry name" value="LolB"/>
    <property type="match status" value="1"/>
</dbReference>
<evidence type="ECO:0000256" key="12">
    <source>
        <dbReference type="ARBA" id="ARBA00023288"/>
    </source>
</evidence>
<dbReference type="CDD" id="cd16326">
    <property type="entry name" value="LolB"/>
    <property type="match status" value="1"/>
</dbReference>
<reference evidence="14 15" key="1">
    <citation type="submission" date="2020-01" db="EMBL/GenBank/DDBJ databases">
        <title>Novel species isolated from a subtropical stream in China.</title>
        <authorList>
            <person name="Lu H."/>
        </authorList>
    </citation>
    <scope>NUCLEOTIDE SEQUENCE [LARGE SCALE GENOMIC DNA]</scope>
    <source>
        <strain evidence="14 15">FT82W</strain>
    </source>
</reference>
<organism evidence="14 15">
    <name type="scientific">Duganella vulcania</name>
    <dbReference type="NCBI Taxonomy" id="2692166"/>
    <lineage>
        <taxon>Bacteria</taxon>
        <taxon>Pseudomonadati</taxon>
        <taxon>Pseudomonadota</taxon>
        <taxon>Betaproteobacteria</taxon>
        <taxon>Burkholderiales</taxon>
        <taxon>Oxalobacteraceae</taxon>
        <taxon>Telluria group</taxon>
        <taxon>Duganella</taxon>
    </lineage>
</organism>
<keyword evidence="8" id="KW-0472">Membrane</keyword>
<proteinExistence type="inferred from homology"/>
<feature type="chain" id="PRO_5032383868" description="Outer-membrane lipoprotein LolB" evidence="13">
    <location>
        <begin position="26"/>
        <end position="207"/>
    </location>
</feature>
<dbReference type="EMBL" id="WWCW01000023">
    <property type="protein sequence ID" value="MYM87391.1"/>
    <property type="molecule type" value="Genomic_DNA"/>
</dbReference>
<comment type="caution">
    <text evidence="14">The sequence shown here is derived from an EMBL/GenBank/DDBJ whole genome shotgun (WGS) entry which is preliminary data.</text>
</comment>
<evidence type="ECO:0000256" key="6">
    <source>
        <dbReference type="ARBA" id="ARBA00022729"/>
    </source>
</evidence>
<dbReference type="RefSeq" id="WP_161096541.1">
    <property type="nucleotide sequence ID" value="NZ_WWCW01000023.1"/>
</dbReference>
<evidence type="ECO:0000256" key="2">
    <source>
        <dbReference type="ARBA" id="ARBA00009696"/>
    </source>
</evidence>
<evidence type="ECO:0000313" key="15">
    <source>
        <dbReference type="Proteomes" id="UP000470302"/>
    </source>
</evidence>
<evidence type="ECO:0000256" key="9">
    <source>
        <dbReference type="ARBA" id="ARBA00023139"/>
    </source>
</evidence>
<keyword evidence="9" id="KW-0564">Palmitate</keyword>
<accession>A0A845G0L3</accession>
<comment type="subcellular location">
    <subcellularLocation>
        <location evidence="1">Cell outer membrane</location>
        <topology evidence="1">Lipid-anchor</topology>
    </subcellularLocation>
</comment>
<dbReference type="Proteomes" id="UP000470302">
    <property type="component" value="Unassembled WGS sequence"/>
</dbReference>
<keyword evidence="11" id="KW-0998">Cell outer membrane</keyword>
<dbReference type="InterPro" id="IPR004565">
    <property type="entry name" value="OM_lipoprot_LolB"/>
</dbReference>
<keyword evidence="12 14" id="KW-0449">Lipoprotein</keyword>
<evidence type="ECO:0000256" key="7">
    <source>
        <dbReference type="ARBA" id="ARBA00022927"/>
    </source>
</evidence>
<comment type="subunit">
    <text evidence="3">Monomer.</text>
</comment>
<dbReference type="SUPFAM" id="SSF89392">
    <property type="entry name" value="Prokaryotic lipoproteins and lipoprotein localization factors"/>
    <property type="match status" value="1"/>
</dbReference>
<gene>
    <name evidence="14" type="ORF">GTP91_09390</name>
</gene>
<dbReference type="AlphaFoldDB" id="A0A845G0L3"/>
<evidence type="ECO:0000256" key="3">
    <source>
        <dbReference type="ARBA" id="ARBA00011245"/>
    </source>
</evidence>
<keyword evidence="7" id="KW-0653">Protein transport</keyword>
<keyword evidence="5" id="KW-0813">Transport</keyword>
<sequence>MTLLNLRRGATAAMLAAALAASVLAGCATTSAPRSAAAVAPYQDSVELAGGIAINYIKDGKRESLTGKFTWQQSKAATDVTLLSPTGQVLAVISVAPGSATLKQSGKEPRTAPDLDSLTTQALGWTLPVSGLREWLQGYATDASGKRFVASPANDTVVTRDGWKVEYATWQDDTAAVPQPKRIDLTRLGAGQVDDLTIRIAIRPGTE</sequence>
<keyword evidence="10" id="KW-0143">Chaperone</keyword>
<evidence type="ECO:0000256" key="13">
    <source>
        <dbReference type="SAM" id="SignalP"/>
    </source>
</evidence>
<keyword evidence="6 13" id="KW-0732">Signal</keyword>
<name>A0A845G0L3_9BURK</name>
<evidence type="ECO:0000256" key="11">
    <source>
        <dbReference type="ARBA" id="ARBA00023237"/>
    </source>
</evidence>
<evidence type="ECO:0000256" key="10">
    <source>
        <dbReference type="ARBA" id="ARBA00023186"/>
    </source>
</evidence>
<feature type="signal peptide" evidence="13">
    <location>
        <begin position="1"/>
        <end position="25"/>
    </location>
</feature>
<dbReference type="InterPro" id="IPR029046">
    <property type="entry name" value="LolA/LolB/LppX"/>
</dbReference>
<evidence type="ECO:0000256" key="4">
    <source>
        <dbReference type="ARBA" id="ARBA00016202"/>
    </source>
</evidence>
<evidence type="ECO:0000256" key="1">
    <source>
        <dbReference type="ARBA" id="ARBA00004459"/>
    </source>
</evidence>
<protein>
    <recommendedName>
        <fullName evidence="4">Outer-membrane lipoprotein LolB</fullName>
    </recommendedName>
</protein>
<evidence type="ECO:0000313" key="14">
    <source>
        <dbReference type="EMBL" id="MYM87391.1"/>
    </source>
</evidence>
<evidence type="ECO:0000256" key="8">
    <source>
        <dbReference type="ARBA" id="ARBA00023136"/>
    </source>
</evidence>
<dbReference type="PROSITE" id="PS51257">
    <property type="entry name" value="PROKAR_LIPOPROTEIN"/>
    <property type="match status" value="1"/>
</dbReference>
<comment type="similarity">
    <text evidence="2">Belongs to the LolB family.</text>
</comment>